<dbReference type="Proteomes" id="UP000729402">
    <property type="component" value="Unassembled WGS sequence"/>
</dbReference>
<evidence type="ECO:0000313" key="11">
    <source>
        <dbReference type="Proteomes" id="UP000729402"/>
    </source>
</evidence>
<accession>A0A8J5RC09</accession>
<proteinExistence type="inferred from homology"/>
<protein>
    <submittedName>
        <fullName evidence="10">Uncharacterized protein</fullName>
    </submittedName>
</protein>
<dbReference type="OrthoDB" id="1916310at2759"/>
<dbReference type="PANTHER" id="PTHR21304">
    <property type="entry name" value="MICOS COMPLEX SUBUNIT MIC10"/>
    <property type="match status" value="1"/>
</dbReference>
<keyword evidence="6" id="KW-1133">Transmembrane helix</keyword>
<comment type="similarity">
    <text evidence="3">Belongs to the MICOS complex subunit Mic10 family.</text>
</comment>
<keyword evidence="7" id="KW-0496">Mitochondrion</keyword>
<evidence type="ECO:0000256" key="9">
    <source>
        <dbReference type="SAM" id="MobiDB-lite"/>
    </source>
</evidence>
<evidence type="ECO:0000256" key="7">
    <source>
        <dbReference type="ARBA" id="ARBA00023128"/>
    </source>
</evidence>
<comment type="caution">
    <text evidence="10">The sequence shown here is derived from an EMBL/GenBank/DDBJ whole genome shotgun (WGS) entry which is preliminary data.</text>
</comment>
<keyword evidence="8" id="KW-0472">Membrane</keyword>
<dbReference type="EMBL" id="JAAALK010000289">
    <property type="protein sequence ID" value="KAG8051116.1"/>
    <property type="molecule type" value="Genomic_DNA"/>
</dbReference>
<evidence type="ECO:0000256" key="8">
    <source>
        <dbReference type="ARBA" id="ARBA00023136"/>
    </source>
</evidence>
<evidence type="ECO:0000256" key="5">
    <source>
        <dbReference type="ARBA" id="ARBA00022792"/>
    </source>
</evidence>
<dbReference type="PANTHER" id="PTHR21304:SF0">
    <property type="entry name" value="MICOS COMPLEX SUBUNIT MIC10"/>
    <property type="match status" value="1"/>
</dbReference>
<keyword evidence="4" id="KW-0812">Transmembrane</keyword>
<evidence type="ECO:0000256" key="4">
    <source>
        <dbReference type="ARBA" id="ARBA00022692"/>
    </source>
</evidence>
<keyword evidence="5" id="KW-0999">Mitochondrion inner membrane</keyword>
<comment type="function">
    <text evidence="1">Component of the MICOS complex, a large protein complex of the mitochondrial inner membrane that plays crucial roles in the maintenance of crista junctions, inner membrane architecture, and formation of contact sites to the outer membrane.</text>
</comment>
<dbReference type="Pfam" id="PF04418">
    <property type="entry name" value="DUF543"/>
    <property type="match status" value="1"/>
</dbReference>
<evidence type="ECO:0000256" key="2">
    <source>
        <dbReference type="ARBA" id="ARBA00004434"/>
    </source>
</evidence>
<comment type="subcellular location">
    <subcellularLocation>
        <location evidence="2">Mitochondrion inner membrane</location>
        <topology evidence="2">Single-pass membrane protein</topology>
    </subcellularLocation>
</comment>
<reference evidence="10" key="2">
    <citation type="submission" date="2021-02" db="EMBL/GenBank/DDBJ databases">
        <authorList>
            <person name="Kimball J.A."/>
            <person name="Haas M.W."/>
            <person name="Macchietto M."/>
            <person name="Kono T."/>
            <person name="Duquette J."/>
            <person name="Shao M."/>
        </authorList>
    </citation>
    <scope>NUCLEOTIDE SEQUENCE</scope>
    <source>
        <tissue evidence="10">Fresh leaf tissue</tissue>
    </source>
</reference>
<feature type="compositionally biased region" description="Low complexity" evidence="9">
    <location>
        <begin position="1"/>
        <end position="14"/>
    </location>
</feature>
<feature type="region of interest" description="Disordered" evidence="9">
    <location>
        <begin position="1"/>
        <end position="39"/>
    </location>
</feature>
<evidence type="ECO:0000313" key="10">
    <source>
        <dbReference type="EMBL" id="KAG8051116.1"/>
    </source>
</evidence>
<organism evidence="10 11">
    <name type="scientific">Zizania palustris</name>
    <name type="common">Northern wild rice</name>
    <dbReference type="NCBI Taxonomy" id="103762"/>
    <lineage>
        <taxon>Eukaryota</taxon>
        <taxon>Viridiplantae</taxon>
        <taxon>Streptophyta</taxon>
        <taxon>Embryophyta</taxon>
        <taxon>Tracheophyta</taxon>
        <taxon>Spermatophyta</taxon>
        <taxon>Magnoliopsida</taxon>
        <taxon>Liliopsida</taxon>
        <taxon>Poales</taxon>
        <taxon>Poaceae</taxon>
        <taxon>BOP clade</taxon>
        <taxon>Oryzoideae</taxon>
        <taxon>Oryzeae</taxon>
        <taxon>Zizaniinae</taxon>
        <taxon>Zizania</taxon>
    </lineage>
</organism>
<evidence type="ECO:0000256" key="3">
    <source>
        <dbReference type="ARBA" id="ARBA00006792"/>
    </source>
</evidence>
<feature type="compositionally biased region" description="Pro residues" evidence="9">
    <location>
        <begin position="15"/>
        <end position="30"/>
    </location>
</feature>
<keyword evidence="11" id="KW-1185">Reference proteome</keyword>
<dbReference type="InterPro" id="IPR007512">
    <property type="entry name" value="Mic10"/>
</dbReference>
<gene>
    <name evidence="10" type="ORF">GUJ93_ZPchr0009g1962</name>
</gene>
<dbReference type="AlphaFoldDB" id="A0A8J5RC09"/>
<evidence type="ECO:0000256" key="1">
    <source>
        <dbReference type="ARBA" id="ARBA00002689"/>
    </source>
</evidence>
<evidence type="ECO:0000256" key="6">
    <source>
        <dbReference type="ARBA" id="ARBA00022989"/>
    </source>
</evidence>
<name>A0A8J5RC09_ZIZPA</name>
<dbReference type="GO" id="GO:0061617">
    <property type="term" value="C:MICOS complex"/>
    <property type="evidence" value="ECO:0007669"/>
    <property type="project" value="InterPro"/>
</dbReference>
<reference evidence="10" key="1">
    <citation type="journal article" date="2021" name="bioRxiv">
        <title>Whole Genome Assembly and Annotation of Northern Wild Rice, Zizania palustris L., Supports a Whole Genome Duplication in the Zizania Genus.</title>
        <authorList>
            <person name="Haas M."/>
            <person name="Kono T."/>
            <person name="Macchietto M."/>
            <person name="Millas R."/>
            <person name="McGilp L."/>
            <person name="Shao M."/>
            <person name="Duquette J."/>
            <person name="Hirsch C.N."/>
            <person name="Kimball J."/>
        </authorList>
    </citation>
    <scope>NUCLEOTIDE SEQUENCE</scope>
    <source>
        <tissue evidence="10">Fresh leaf tissue</tissue>
    </source>
</reference>
<sequence length="124" mass="13339">MADSSENAAAALAPAPAPASTPAPPPPSSPPTKSRIPPRYDLDAKWDACLDLSVGRVAHSSLAGAFTGLLLFRKDPSYPALQSHCFRFRQICLWRTACNYGWRLGADALAPPFRSPYSDDLLVN</sequence>